<keyword evidence="3" id="KW-0694">RNA-binding</keyword>
<sequence length="165" mass="18850">MTDSQMEKNSGQTATYELLYIIANRFSENELKPIKEKVASLIADNGGEIAHEESWGKKRLAYRVKGEQFGYYELLHFDCAPAKIAELDRQLGLLLEIPRHLITVRKVKTAAEIEQNKKIAEKIAAKSAQEETAGKEKEKEKSKKKVDLKELDEKLEKILETNDLF</sequence>
<dbReference type="SUPFAM" id="SSF54995">
    <property type="entry name" value="Ribosomal protein S6"/>
    <property type="match status" value="1"/>
</dbReference>
<dbReference type="InterPro" id="IPR035980">
    <property type="entry name" value="Ribosomal_bS6_sf"/>
</dbReference>
<proteinExistence type="inferred from homology"/>
<evidence type="ECO:0000256" key="3">
    <source>
        <dbReference type="HAMAP-Rule" id="MF_00360"/>
    </source>
</evidence>
<dbReference type="AlphaFoldDB" id="A0A2G9ZM63"/>
<dbReference type="Pfam" id="PF01250">
    <property type="entry name" value="Ribosomal_S6"/>
    <property type="match status" value="1"/>
</dbReference>
<dbReference type="GO" id="GO:0005840">
    <property type="term" value="C:ribosome"/>
    <property type="evidence" value="ECO:0007669"/>
    <property type="project" value="UniProtKB-KW"/>
</dbReference>
<dbReference type="NCBIfam" id="TIGR00166">
    <property type="entry name" value="S6"/>
    <property type="match status" value="1"/>
</dbReference>
<dbReference type="EMBL" id="PCSD01000004">
    <property type="protein sequence ID" value="PIP34181.1"/>
    <property type="molecule type" value="Genomic_DNA"/>
</dbReference>
<evidence type="ECO:0000256" key="2">
    <source>
        <dbReference type="ARBA" id="ARBA00035294"/>
    </source>
</evidence>
<evidence type="ECO:0000256" key="4">
    <source>
        <dbReference type="SAM" id="MobiDB-lite"/>
    </source>
</evidence>
<evidence type="ECO:0000313" key="5">
    <source>
        <dbReference type="EMBL" id="PIP34181.1"/>
    </source>
</evidence>
<dbReference type="GO" id="GO:1990904">
    <property type="term" value="C:ribonucleoprotein complex"/>
    <property type="evidence" value="ECO:0007669"/>
    <property type="project" value="UniProtKB-KW"/>
</dbReference>
<keyword evidence="3" id="KW-0687">Ribonucleoprotein</keyword>
<keyword evidence="3" id="KW-0699">rRNA-binding</keyword>
<dbReference type="PANTHER" id="PTHR21011">
    <property type="entry name" value="MITOCHONDRIAL 28S RIBOSOMAL PROTEIN S6"/>
    <property type="match status" value="1"/>
</dbReference>
<evidence type="ECO:0000256" key="1">
    <source>
        <dbReference type="ARBA" id="ARBA00009512"/>
    </source>
</evidence>
<reference evidence="5 6" key="1">
    <citation type="submission" date="2017-09" db="EMBL/GenBank/DDBJ databases">
        <title>Depth-based differentiation of microbial function through sediment-hosted aquifers and enrichment of novel symbionts in the deep terrestrial subsurface.</title>
        <authorList>
            <person name="Probst A.J."/>
            <person name="Ladd B."/>
            <person name="Jarett J.K."/>
            <person name="Geller-Mcgrath D.E."/>
            <person name="Sieber C.M."/>
            <person name="Emerson J.B."/>
            <person name="Anantharaman K."/>
            <person name="Thomas B.C."/>
            <person name="Malmstrom R."/>
            <person name="Stieglmeier M."/>
            <person name="Klingl A."/>
            <person name="Woyke T."/>
            <person name="Ryan C.M."/>
            <person name="Banfield J.F."/>
        </authorList>
    </citation>
    <scope>NUCLEOTIDE SEQUENCE [LARGE SCALE GENOMIC DNA]</scope>
    <source>
        <strain evidence="5">CG23_combo_of_CG06-09_8_20_14_all_49_15</strain>
    </source>
</reference>
<dbReference type="HAMAP" id="MF_00360">
    <property type="entry name" value="Ribosomal_bS6"/>
    <property type="match status" value="1"/>
</dbReference>
<gene>
    <name evidence="3 5" type="primary">rpsF</name>
    <name evidence="5" type="ORF">COX22_00305</name>
</gene>
<organism evidence="5 6">
    <name type="scientific">Candidatus Falkowbacteria bacterium CG23_combo_of_CG06-09_8_20_14_all_49_15</name>
    <dbReference type="NCBI Taxonomy" id="1974572"/>
    <lineage>
        <taxon>Bacteria</taxon>
        <taxon>Candidatus Falkowiibacteriota</taxon>
    </lineage>
</organism>
<dbReference type="InterPro" id="IPR020814">
    <property type="entry name" value="Ribosomal_S6_plastid/chlpt"/>
</dbReference>
<name>A0A2G9ZM63_9BACT</name>
<dbReference type="GO" id="GO:0070181">
    <property type="term" value="F:small ribosomal subunit rRNA binding"/>
    <property type="evidence" value="ECO:0007669"/>
    <property type="project" value="TreeGrafter"/>
</dbReference>
<dbReference type="InterPro" id="IPR000529">
    <property type="entry name" value="Ribosomal_bS6"/>
</dbReference>
<feature type="region of interest" description="Disordered" evidence="4">
    <location>
        <begin position="126"/>
        <end position="146"/>
    </location>
</feature>
<dbReference type="CDD" id="cd00473">
    <property type="entry name" value="bS6"/>
    <property type="match status" value="1"/>
</dbReference>
<comment type="similarity">
    <text evidence="1 3">Belongs to the bacterial ribosomal protein bS6 family.</text>
</comment>
<dbReference type="GO" id="GO:0003735">
    <property type="term" value="F:structural constituent of ribosome"/>
    <property type="evidence" value="ECO:0007669"/>
    <property type="project" value="InterPro"/>
</dbReference>
<dbReference type="GO" id="GO:0006412">
    <property type="term" value="P:translation"/>
    <property type="evidence" value="ECO:0007669"/>
    <property type="project" value="UniProtKB-UniRule"/>
</dbReference>
<dbReference type="PANTHER" id="PTHR21011:SF1">
    <property type="entry name" value="SMALL RIBOSOMAL SUBUNIT PROTEIN BS6M"/>
    <property type="match status" value="1"/>
</dbReference>
<dbReference type="GO" id="GO:0005737">
    <property type="term" value="C:cytoplasm"/>
    <property type="evidence" value="ECO:0007669"/>
    <property type="project" value="UniProtKB-ARBA"/>
</dbReference>
<dbReference type="InterPro" id="IPR014717">
    <property type="entry name" value="Transl_elong_EF1B/ribsomal_bS6"/>
</dbReference>
<comment type="caution">
    <text evidence="5">The sequence shown here is derived from an EMBL/GenBank/DDBJ whole genome shotgun (WGS) entry which is preliminary data.</text>
</comment>
<protein>
    <recommendedName>
        <fullName evidence="2 3">Small ribosomal subunit protein bS6</fullName>
    </recommendedName>
</protein>
<dbReference type="Proteomes" id="UP000230729">
    <property type="component" value="Unassembled WGS sequence"/>
</dbReference>
<keyword evidence="3 5" id="KW-0689">Ribosomal protein</keyword>
<accession>A0A2G9ZM63</accession>
<comment type="function">
    <text evidence="3">Binds together with bS18 to 16S ribosomal RNA.</text>
</comment>
<evidence type="ECO:0000313" key="6">
    <source>
        <dbReference type="Proteomes" id="UP000230729"/>
    </source>
</evidence>
<dbReference type="Gene3D" id="3.30.70.60">
    <property type="match status" value="1"/>
</dbReference>